<evidence type="ECO:0000256" key="1">
    <source>
        <dbReference type="ARBA" id="ARBA00004141"/>
    </source>
</evidence>
<keyword evidence="6" id="KW-0813">Transport</keyword>
<evidence type="ECO:0000313" key="8">
    <source>
        <dbReference type="EMBL" id="KAA0021614.1"/>
    </source>
</evidence>
<keyword evidence="3 6" id="KW-1133">Transmembrane helix</keyword>
<dbReference type="InterPro" id="IPR047817">
    <property type="entry name" value="ABC2_TM_bact-type"/>
</dbReference>
<gene>
    <name evidence="8" type="ORF">FOY51_17095</name>
</gene>
<dbReference type="AlphaFoldDB" id="A0A5A7S813"/>
<sequence length="262" mass="27962">MSATYALTDSVTMLRRNLVRFRRYPAMSTMIILIPIILMLMFDFFFGGALKGAIGGDAALGGKYVNYLVPGLILMIPAYMIVSVAVSVCSDMTKGIVKRFRTMQVSPSSILFGHVIGAMIQAMLSVTALIAVALLIGFRPTAGVVEWCAAAGLFAMTVFAFVWLAAGFGLAAKTPESASNMPFPIMMLPYLGSGLVPTEGMPAGVRQFAQYQPFSPIAETLRGLLMGTAIGNNGVIAIAWCVGIGVIGYVWSTTTFRRKTTA</sequence>
<evidence type="ECO:0000259" key="7">
    <source>
        <dbReference type="PROSITE" id="PS51012"/>
    </source>
</evidence>
<dbReference type="GO" id="GO:0043190">
    <property type="term" value="C:ATP-binding cassette (ABC) transporter complex"/>
    <property type="evidence" value="ECO:0007669"/>
    <property type="project" value="InterPro"/>
</dbReference>
<dbReference type="PANTHER" id="PTHR43229:SF2">
    <property type="entry name" value="NODULATION PROTEIN J"/>
    <property type="match status" value="1"/>
</dbReference>
<evidence type="ECO:0000256" key="2">
    <source>
        <dbReference type="ARBA" id="ARBA00022692"/>
    </source>
</evidence>
<dbReference type="OrthoDB" id="670210at2"/>
<feature type="transmembrane region" description="Helical" evidence="6">
    <location>
        <begin position="67"/>
        <end position="89"/>
    </location>
</feature>
<name>A0A5A7S813_9NOCA</name>
<proteinExistence type="inferred from homology"/>
<comment type="caution">
    <text evidence="8">The sequence shown here is derived from an EMBL/GenBank/DDBJ whole genome shotgun (WGS) entry which is preliminary data.</text>
</comment>
<accession>A0A5A7S813</accession>
<dbReference type="PIRSF" id="PIRSF006648">
    <property type="entry name" value="DrrB"/>
    <property type="match status" value="1"/>
</dbReference>
<feature type="domain" description="ABC transmembrane type-2" evidence="7">
    <location>
        <begin position="26"/>
        <end position="259"/>
    </location>
</feature>
<feature type="transmembrane region" description="Helical" evidence="6">
    <location>
        <begin position="144"/>
        <end position="171"/>
    </location>
</feature>
<evidence type="ECO:0000313" key="9">
    <source>
        <dbReference type="Proteomes" id="UP000322244"/>
    </source>
</evidence>
<dbReference type="Pfam" id="PF01061">
    <property type="entry name" value="ABC2_membrane"/>
    <property type="match status" value="1"/>
</dbReference>
<dbReference type="GO" id="GO:0046677">
    <property type="term" value="P:response to antibiotic"/>
    <property type="evidence" value="ECO:0007669"/>
    <property type="project" value="UniProtKB-KW"/>
</dbReference>
<evidence type="ECO:0000256" key="4">
    <source>
        <dbReference type="ARBA" id="ARBA00023136"/>
    </source>
</evidence>
<comment type="similarity">
    <text evidence="6">Belongs to the ABC-2 integral membrane protein family.</text>
</comment>
<dbReference type="InterPro" id="IPR051784">
    <property type="entry name" value="Nod_factor_ABC_transporter"/>
</dbReference>
<evidence type="ECO:0000256" key="3">
    <source>
        <dbReference type="ARBA" id="ARBA00022989"/>
    </source>
</evidence>
<dbReference type="Proteomes" id="UP000322244">
    <property type="component" value="Unassembled WGS sequence"/>
</dbReference>
<evidence type="ECO:0000256" key="6">
    <source>
        <dbReference type="RuleBase" id="RU361157"/>
    </source>
</evidence>
<keyword evidence="2 6" id="KW-0812">Transmembrane</keyword>
<dbReference type="InterPro" id="IPR013525">
    <property type="entry name" value="ABC2_TM"/>
</dbReference>
<dbReference type="PANTHER" id="PTHR43229">
    <property type="entry name" value="NODULATION PROTEIN J"/>
    <property type="match status" value="1"/>
</dbReference>
<feature type="transmembrane region" description="Helical" evidence="6">
    <location>
        <begin position="224"/>
        <end position="251"/>
    </location>
</feature>
<evidence type="ECO:0000256" key="5">
    <source>
        <dbReference type="ARBA" id="ARBA00023251"/>
    </source>
</evidence>
<organism evidence="8 9">
    <name type="scientific">Antrihabitans cavernicola</name>
    <dbReference type="NCBI Taxonomy" id="2495913"/>
    <lineage>
        <taxon>Bacteria</taxon>
        <taxon>Bacillati</taxon>
        <taxon>Actinomycetota</taxon>
        <taxon>Actinomycetes</taxon>
        <taxon>Mycobacteriales</taxon>
        <taxon>Nocardiaceae</taxon>
        <taxon>Antrihabitans</taxon>
    </lineage>
</organism>
<comment type="subcellular location">
    <subcellularLocation>
        <location evidence="6">Cell membrane</location>
        <topology evidence="6">Multi-pass membrane protein</topology>
    </subcellularLocation>
    <subcellularLocation>
        <location evidence="1">Membrane</location>
        <topology evidence="1">Multi-pass membrane protein</topology>
    </subcellularLocation>
</comment>
<feature type="transmembrane region" description="Helical" evidence="6">
    <location>
        <begin position="110"/>
        <end position="138"/>
    </location>
</feature>
<dbReference type="RefSeq" id="WP_149431481.1">
    <property type="nucleotide sequence ID" value="NZ_VLNY01000008.1"/>
</dbReference>
<keyword evidence="6" id="KW-1003">Cell membrane</keyword>
<keyword evidence="5" id="KW-0046">Antibiotic resistance</keyword>
<keyword evidence="9" id="KW-1185">Reference proteome</keyword>
<dbReference type="PROSITE" id="PS51012">
    <property type="entry name" value="ABC_TM2"/>
    <property type="match status" value="1"/>
</dbReference>
<comment type="caution">
    <text evidence="6">Lacks conserved residue(s) required for the propagation of feature annotation.</text>
</comment>
<feature type="transmembrane region" description="Helical" evidence="6">
    <location>
        <begin position="24"/>
        <end position="47"/>
    </location>
</feature>
<dbReference type="GO" id="GO:0140359">
    <property type="term" value="F:ABC-type transporter activity"/>
    <property type="evidence" value="ECO:0007669"/>
    <property type="project" value="InterPro"/>
</dbReference>
<dbReference type="EMBL" id="VLNY01000008">
    <property type="protein sequence ID" value="KAA0021614.1"/>
    <property type="molecule type" value="Genomic_DNA"/>
</dbReference>
<reference evidence="8 9" key="1">
    <citation type="submission" date="2019-07" db="EMBL/GenBank/DDBJ databases">
        <title>Rhodococcus cavernicolus sp. nov., isolated from a cave.</title>
        <authorList>
            <person name="Lee S.D."/>
        </authorList>
    </citation>
    <scope>NUCLEOTIDE SEQUENCE [LARGE SCALE GENOMIC DNA]</scope>
    <source>
        <strain evidence="8 9">C1-24</strain>
    </source>
</reference>
<protein>
    <recommendedName>
        <fullName evidence="6">Transport permease protein</fullName>
    </recommendedName>
</protein>
<keyword evidence="4 6" id="KW-0472">Membrane</keyword>
<dbReference type="InterPro" id="IPR000412">
    <property type="entry name" value="ABC_2_transport"/>
</dbReference>